<keyword evidence="1" id="KW-0812">Transmembrane</keyword>
<name>A0A445N458_9BACT</name>
<feature type="transmembrane region" description="Helical" evidence="1">
    <location>
        <begin position="27"/>
        <end position="48"/>
    </location>
</feature>
<protein>
    <recommendedName>
        <fullName evidence="3">DUF4390 domain-containing protein</fullName>
    </recommendedName>
</protein>
<gene>
    <name evidence="2" type="ORF">PITCH_A980021</name>
</gene>
<dbReference type="Pfam" id="PF14334">
    <property type="entry name" value="DUF4390"/>
    <property type="match status" value="1"/>
</dbReference>
<evidence type="ECO:0000256" key="1">
    <source>
        <dbReference type="SAM" id="Phobius"/>
    </source>
</evidence>
<sequence>MISDKYFECFLVSLIIISYPSKKGVNVVASITRLIALTAFIGFIPLFACIPTAVAKDAVITDIEVNNVESSLLLHFRVKNCFTRDMKKAIESGINTTFSFFVRAYEIRDYWWDRKIADIKISHDVLYDSLKNVYVIKLSENDNKPILVYDFDEAKKILSEVTGLRVAELQNLQKGGHYQVSMMAELDKIRLPFYLHNVFFFLSLWDFETDWYTVDFVY</sequence>
<dbReference type="EMBL" id="OJIN01000245">
    <property type="protein sequence ID" value="SPD76507.1"/>
    <property type="molecule type" value="Genomic_DNA"/>
</dbReference>
<organism evidence="2">
    <name type="scientific">uncultured Desulfobacterium sp</name>
    <dbReference type="NCBI Taxonomy" id="201089"/>
    <lineage>
        <taxon>Bacteria</taxon>
        <taxon>Pseudomonadati</taxon>
        <taxon>Thermodesulfobacteriota</taxon>
        <taxon>Desulfobacteria</taxon>
        <taxon>Desulfobacterales</taxon>
        <taxon>Desulfobacteriaceae</taxon>
        <taxon>Desulfobacterium</taxon>
        <taxon>environmental samples</taxon>
    </lineage>
</organism>
<proteinExistence type="predicted"/>
<accession>A0A445N458</accession>
<evidence type="ECO:0008006" key="3">
    <source>
        <dbReference type="Google" id="ProtNLM"/>
    </source>
</evidence>
<evidence type="ECO:0000313" key="2">
    <source>
        <dbReference type="EMBL" id="SPD76507.1"/>
    </source>
</evidence>
<keyword evidence="1" id="KW-0472">Membrane</keyword>
<dbReference type="AlphaFoldDB" id="A0A445N458"/>
<dbReference type="InterPro" id="IPR025500">
    <property type="entry name" value="DUF4390"/>
</dbReference>
<reference evidence="2" key="1">
    <citation type="submission" date="2018-01" db="EMBL/GenBank/DDBJ databases">
        <authorList>
            <person name="Regsiter A."/>
            <person name="William W."/>
        </authorList>
    </citation>
    <scope>NUCLEOTIDE SEQUENCE</scope>
    <source>
        <strain evidence="2">TRIP AH-1</strain>
    </source>
</reference>
<keyword evidence="1" id="KW-1133">Transmembrane helix</keyword>